<keyword evidence="1" id="KW-0547">Nucleotide-binding</keyword>
<dbReference type="AlphaFoldDB" id="A0A9N9B3Y4"/>
<comment type="caution">
    <text evidence="4">The sequence shown here is derived from an EMBL/GenBank/DDBJ whole genome shotgun (WGS) entry which is preliminary data.</text>
</comment>
<dbReference type="GO" id="GO:0005524">
    <property type="term" value="F:ATP binding"/>
    <property type="evidence" value="ECO:0007669"/>
    <property type="project" value="UniProtKB-KW"/>
</dbReference>
<dbReference type="PROSITE" id="PS50011">
    <property type="entry name" value="PROTEIN_KINASE_DOM"/>
    <property type="match status" value="1"/>
</dbReference>
<dbReference type="OrthoDB" id="2441719at2759"/>
<keyword evidence="2" id="KW-0067">ATP-binding</keyword>
<dbReference type="PANTHER" id="PTHR24418">
    <property type="entry name" value="TYROSINE-PROTEIN KINASE"/>
    <property type="match status" value="1"/>
</dbReference>
<accession>A0A9N9B3Y4</accession>
<evidence type="ECO:0000256" key="2">
    <source>
        <dbReference type="ARBA" id="ARBA00022840"/>
    </source>
</evidence>
<organism evidence="4 5">
    <name type="scientific">Ambispora gerdemannii</name>
    <dbReference type="NCBI Taxonomy" id="144530"/>
    <lineage>
        <taxon>Eukaryota</taxon>
        <taxon>Fungi</taxon>
        <taxon>Fungi incertae sedis</taxon>
        <taxon>Mucoromycota</taxon>
        <taxon>Glomeromycotina</taxon>
        <taxon>Glomeromycetes</taxon>
        <taxon>Archaeosporales</taxon>
        <taxon>Ambisporaceae</taxon>
        <taxon>Ambispora</taxon>
    </lineage>
</organism>
<evidence type="ECO:0000256" key="1">
    <source>
        <dbReference type="ARBA" id="ARBA00022741"/>
    </source>
</evidence>
<dbReference type="SMART" id="SM00220">
    <property type="entry name" value="S_TKc"/>
    <property type="match status" value="1"/>
</dbReference>
<evidence type="ECO:0000313" key="5">
    <source>
        <dbReference type="Proteomes" id="UP000789831"/>
    </source>
</evidence>
<reference evidence="4" key="1">
    <citation type="submission" date="2021-06" db="EMBL/GenBank/DDBJ databases">
        <authorList>
            <person name="Kallberg Y."/>
            <person name="Tangrot J."/>
            <person name="Rosling A."/>
        </authorList>
    </citation>
    <scope>NUCLEOTIDE SEQUENCE</scope>
    <source>
        <strain evidence="4">MT106</strain>
    </source>
</reference>
<gene>
    <name evidence="4" type="ORF">AGERDE_LOCUS6650</name>
</gene>
<dbReference type="InterPro" id="IPR000719">
    <property type="entry name" value="Prot_kinase_dom"/>
</dbReference>
<dbReference type="InterPro" id="IPR050198">
    <property type="entry name" value="Non-receptor_tyrosine_kinases"/>
</dbReference>
<evidence type="ECO:0000259" key="3">
    <source>
        <dbReference type="PROSITE" id="PS50011"/>
    </source>
</evidence>
<dbReference type="GO" id="GO:0004672">
    <property type="term" value="F:protein kinase activity"/>
    <property type="evidence" value="ECO:0007669"/>
    <property type="project" value="InterPro"/>
</dbReference>
<feature type="domain" description="Protein kinase" evidence="3">
    <location>
        <begin position="1"/>
        <end position="244"/>
    </location>
</feature>
<protein>
    <submittedName>
        <fullName evidence="4">10331_t:CDS:1</fullName>
    </submittedName>
</protein>
<dbReference type="EMBL" id="CAJVPL010001068">
    <property type="protein sequence ID" value="CAG8550664.1"/>
    <property type="molecule type" value="Genomic_DNA"/>
</dbReference>
<proteinExistence type="predicted"/>
<evidence type="ECO:0000313" key="4">
    <source>
        <dbReference type="EMBL" id="CAG8550664.1"/>
    </source>
</evidence>
<dbReference type="Pfam" id="PF00069">
    <property type="entry name" value="Pkinase"/>
    <property type="match status" value="1"/>
</dbReference>
<sequence>MTCHKCENRWNQWCRICPNCDISVWTSGNLKIDEKIINAQQSNRSWCNHAVALKEIYNSSDCNPNFLSELAITLGNYNFRKGICEVYGASQDPHTNNYLIVMRYYDEGALYDKLSKKETTLSDIDTCLRSISTVLAKLHNSNVIHQDLHSGNILCSYSQYDIADFGRARMSSEFDTPKTDFNIIDSKRIKELRMKKDSEIHSGEIHKSRSPSPMVKTANPLNNSATVYISREYEIDVVRDKCLS</sequence>
<name>A0A9N9B3Y4_9GLOM</name>
<dbReference type="Proteomes" id="UP000789831">
    <property type="component" value="Unassembled WGS sequence"/>
</dbReference>
<keyword evidence="5" id="KW-1185">Reference proteome</keyword>
<dbReference type="SUPFAM" id="SSF56112">
    <property type="entry name" value="Protein kinase-like (PK-like)"/>
    <property type="match status" value="1"/>
</dbReference>
<dbReference type="InterPro" id="IPR011009">
    <property type="entry name" value="Kinase-like_dom_sf"/>
</dbReference>
<dbReference type="Gene3D" id="1.10.510.10">
    <property type="entry name" value="Transferase(Phosphotransferase) domain 1"/>
    <property type="match status" value="1"/>
</dbReference>